<name>A0ABT3TH97_9GAMM</name>
<sequence length="209" mass="23172">MPVKLNQADVDAMGRQAAKSKATKDAIVGAVISLIKEEGYSAASSSKIARRAGVTWGAVQHHFGGKEEILEEILLRSHTKFHDTLSASSFTKGKPLRRVAKYVDAAWRHYQGQEYMATMEILLATRGHGRPANDLSISRSRDAHLELARSIFHDSKASDKVFQEVIYTVHCMLTGILIEIALEPLSFKSASYIRRLKATVMEMLYPGQA</sequence>
<feature type="DNA-binding region" description="H-T-H motif" evidence="2">
    <location>
        <begin position="44"/>
        <end position="63"/>
    </location>
</feature>
<dbReference type="PANTHER" id="PTHR43479">
    <property type="entry name" value="ACREF/ENVCD OPERON REPRESSOR-RELATED"/>
    <property type="match status" value="1"/>
</dbReference>
<proteinExistence type="predicted"/>
<evidence type="ECO:0000256" key="1">
    <source>
        <dbReference type="ARBA" id="ARBA00023125"/>
    </source>
</evidence>
<dbReference type="PANTHER" id="PTHR43479:SF11">
    <property type="entry name" value="ACREF_ENVCD OPERON REPRESSOR-RELATED"/>
    <property type="match status" value="1"/>
</dbReference>
<dbReference type="Pfam" id="PF00440">
    <property type="entry name" value="TetR_N"/>
    <property type="match status" value="1"/>
</dbReference>
<evidence type="ECO:0000313" key="4">
    <source>
        <dbReference type="EMBL" id="MCX2981701.1"/>
    </source>
</evidence>
<evidence type="ECO:0000259" key="3">
    <source>
        <dbReference type="PROSITE" id="PS50977"/>
    </source>
</evidence>
<keyword evidence="5" id="KW-1185">Reference proteome</keyword>
<dbReference type="EMBL" id="SHNN01000002">
    <property type="protein sequence ID" value="MCX2981701.1"/>
    <property type="molecule type" value="Genomic_DNA"/>
</dbReference>
<evidence type="ECO:0000313" key="5">
    <source>
        <dbReference type="Proteomes" id="UP001143362"/>
    </source>
</evidence>
<dbReference type="PROSITE" id="PS50977">
    <property type="entry name" value="HTH_TETR_2"/>
    <property type="match status" value="1"/>
</dbReference>
<dbReference type="InterPro" id="IPR009057">
    <property type="entry name" value="Homeodomain-like_sf"/>
</dbReference>
<gene>
    <name evidence="4" type="ORF">EYC98_12600</name>
</gene>
<dbReference type="InterPro" id="IPR050624">
    <property type="entry name" value="HTH-type_Tx_Regulator"/>
</dbReference>
<keyword evidence="1 2" id="KW-0238">DNA-binding</keyword>
<dbReference type="InterPro" id="IPR001647">
    <property type="entry name" value="HTH_TetR"/>
</dbReference>
<dbReference type="SUPFAM" id="SSF46689">
    <property type="entry name" value="Homeodomain-like"/>
    <property type="match status" value="1"/>
</dbReference>
<evidence type="ECO:0000256" key="2">
    <source>
        <dbReference type="PROSITE-ProRule" id="PRU00335"/>
    </source>
</evidence>
<dbReference type="Gene3D" id="1.10.357.10">
    <property type="entry name" value="Tetracycline Repressor, domain 2"/>
    <property type="match status" value="1"/>
</dbReference>
<feature type="domain" description="HTH tetR-type" evidence="3">
    <location>
        <begin position="21"/>
        <end position="81"/>
    </location>
</feature>
<organism evidence="4 5">
    <name type="scientific">Candidatus Litorirhabdus singularis</name>
    <dbReference type="NCBI Taxonomy" id="2518993"/>
    <lineage>
        <taxon>Bacteria</taxon>
        <taxon>Pseudomonadati</taxon>
        <taxon>Pseudomonadota</taxon>
        <taxon>Gammaproteobacteria</taxon>
        <taxon>Cellvibrionales</taxon>
        <taxon>Halieaceae</taxon>
        <taxon>Candidatus Litorirhabdus</taxon>
    </lineage>
</organism>
<reference evidence="4" key="1">
    <citation type="submission" date="2019-02" db="EMBL/GenBank/DDBJ databases">
        <authorList>
            <person name="Li S.-H."/>
        </authorList>
    </citation>
    <scope>NUCLEOTIDE SEQUENCE</scope>
    <source>
        <strain evidence="4">IMCC14734</strain>
    </source>
</reference>
<protein>
    <submittedName>
        <fullName evidence="4">TetR/AcrR family transcriptional regulator</fullName>
    </submittedName>
</protein>
<dbReference type="RefSeq" id="WP_279245697.1">
    <property type="nucleotide sequence ID" value="NZ_SHNN01000002.1"/>
</dbReference>
<comment type="caution">
    <text evidence="4">The sequence shown here is derived from an EMBL/GenBank/DDBJ whole genome shotgun (WGS) entry which is preliminary data.</text>
</comment>
<dbReference type="Proteomes" id="UP001143362">
    <property type="component" value="Unassembled WGS sequence"/>
</dbReference>
<accession>A0ABT3TH97</accession>
<dbReference type="PRINTS" id="PR00455">
    <property type="entry name" value="HTHTETR"/>
</dbReference>